<feature type="transmembrane region" description="Helical" evidence="6">
    <location>
        <begin position="45"/>
        <end position="67"/>
    </location>
</feature>
<protein>
    <submittedName>
        <fullName evidence="7">Uncharacterized protein</fullName>
    </submittedName>
</protein>
<keyword evidence="5" id="KW-0862">Zinc</keyword>
<keyword evidence="2" id="KW-0645">Protease</keyword>
<evidence type="ECO:0000256" key="6">
    <source>
        <dbReference type="SAM" id="Phobius"/>
    </source>
</evidence>
<dbReference type="PANTHER" id="PTHR45962">
    <property type="entry name" value="N-FATTY-ACYL-AMINO ACID SYNTHASE/HYDROLASE PM20D1"/>
    <property type="match status" value="1"/>
</dbReference>
<dbReference type="GO" id="GO:0004180">
    <property type="term" value="F:carboxypeptidase activity"/>
    <property type="evidence" value="ECO:0007669"/>
    <property type="project" value="TreeGrafter"/>
</dbReference>
<dbReference type="GO" id="GO:0051603">
    <property type="term" value="P:proteolysis involved in protein catabolic process"/>
    <property type="evidence" value="ECO:0007669"/>
    <property type="project" value="TreeGrafter"/>
</dbReference>
<evidence type="ECO:0000256" key="1">
    <source>
        <dbReference type="ARBA" id="ARBA00006247"/>
    </source>
</evidence>
<evidence type="ECO:0000256" key="5">
    <source>
        <dbReference type="ARBA" id="ARBA00022833"/>
    </source>
</evidence>
<proteinExistence type="inferred from homology"/>
<keyword evidence="4" id="KW-0378">Hydrolase</keyword>
<organism evidence="7 8">
    <name type="scientific">Mycena albidolilacea</name>
    <dbReference type="NCBI Taxonomy" id="1033008"/>
    <lineage>
        <taxon>Eukaryota</taxon>
        <taxon>Fungi</taxon>
        <taxon>Dikarya</taxon>
        <taxon>Basidiomycota</taxon>
        <taxon>Agaricomycotina</taxon>
        <taxon>Agaricomycetes</taxon>
        <taxon>Agaricomycetidae</taxon>
        <taxon>Agaricales</taxon>
        <taxon>Marasmiineae</taxon>
        <taxon>Mycenaceae</taxon>
        <taxon>Mycena</taxon>
    </lineage>
</organism>
<evidence type="ECO:0000313" key="8">
    <source>
        <dbReference type="Proteomes" id="UP001218218"/>
    </source>
</evidence>
<dbReference type="GO" id="GO:0000328">
    <property type="term" value="C:fungal-type vacuole lumen"/>
    <property type="evidence" value="ECO:0007669"/>
    <property type="project" value="TreeGrafter"/>
</dbReference>
<dbReference type="PANTHER" id="PTHR45962:SF1">
    <property type="entry name" value="N-FATTY-ACYL-AMINO ACID SYNTHASE_HYDROLASE PM20D1"/>
    <property type="match status" value="1"/>
</dbReference>
<dbReference type="Gene3D" id="3.40.630.10">
    <property type="entry name" value="Zn peptidases"/>
    <property type="match status" value="1"/>
</dbReference>
<keyword evidence="6" id="KW-0472">Membrane</keyword>
<keyword evidence="6" id="KW-1133">Transmembrane helix</keyword>
<keyword evidence="8" id="KW-1185">Reference proteome</keyword>
<comment type="caution">
    <text evidence="7">The sequence shown here is derived from an EMBL/GenBank/DDBJ whole genome shotgun (WGS) entry which is preliminary data.</text>
</comment>
<reference evidence="7" key="1">
    <citation type="submission" date="2023-03" db="EMBL/GenBank/DDBJ databases">
        <title>Massive genome expansion in bonnet fungi (Mycena s.s.) driven by repeated elements and novel gene families across ecological guilds.</title>
        <authorList>
            <consortium name="Lawrence Berkeley National Laboratory"/>
            <person name="Harder C.B."/>
            <person name="Miyauchi S."/>
            <person name="Viragh M."/>
            <person name="Kuo A."/>
            <person name="Thoen E."/>
            <person name="Andreopoulos B."/>
            <person name="Lu D."/>
            <person name="Skrede I."/>
            <person name="Drula E."/>
            <person name="Henrissat B."/>
            <person name="Morin E."/>
            <person name="Kohler A."/>
            <person name="Barry K."/>
            <person name="LaButti K."/>
            <person name="Morin E."/>
            <person name="Salamov A."/>
            <person name="Lipzen A."/>
            <person name="Mereny Z."/>
            <person name="Hegedus B."/>
            <person name="Baldrian P."/>
            <person name="Stursova M."/>
            <person name="Weitz H."/>
            <person name="Taylor A."/>
            <person name="Grigoriev I.V."/>
            <person name="Nagy L.G."/>
            <person name="Martin F."/>
            <person name="Kauserud H."/>
        </authorList>
    </citation>
    <scope>NUCLEOTIDE SEQUENCE</scope>
    <source>
        <strain evidence="7">CBHHK002</strain>
    </source>
</reference>
<comment type="similarity">
    <text evidence="1">Belongs to the peptidase M20A family.</text>
</comment>
<dbReference type="InterPro" id="IPR047177">
    <property type="entry name" value="Pept_M20A"/>
</dbReference>
<evidence type="ECO:0000313" key="7">
    <source>
        <dbReference type="EMBL" id="KAJ7301776.1"/>
    </source>
</evidence>
<evidence type="ECO:0000256" key="3">
    <source>
        <dbReference type="ARBA" id="ARBA00022723"/>
    </source>
</evidence>
<keyword evidence="3" id="KW-0479">Metal-binding</keyword>
<dbReference type="AlphaFoldDB" id="A0AAD6YYX2"/>
<name>A0AAD6YYX2_9AGAR</name>
<sequence>MDSPNRDTEHIQPSPVKRLARCVQGSTALAAVTGSSDVLDKFGDVLLSLLAVSVAGIFFLSPHPVAFTRTAARDFQRLPISCPTQHPALAPAIPFSISHKENVYVKRLQGAVQMLMETFDGAAQEGDDPWYDKFYELKAYPLEIFPDASQQLSFFACLTDALRDLHIQSSNTLRHETVERWTHRPFEGHVDREGWVWGRGAEDCKNTLFRLSLNCSMQNIFPKRTFLLAFGFDDEGGAVSFLATWTKVEAYANYFGRARVALATGSVNIKVSVNVPGVHSSVPTYSNYSPPHTAGSILSTLIPAIEPHPPPVRLSAGNPFSELRYSVTLYSSAEEKMEGILTTRTGAIESELKRALKGE</sequence>
<accession>A0AAD6YYX2</accession>
<keyword evidence="6" id="KW-0812">Transmembrane</keyword>
<dbReference type="EMBL" id="JARIHO010000127">
    <property type="protein sequence ID" value="KAJ7301776.1"/>
    <property type="molecule type" value="Genomic_DNA"/>
</dbReference>
<dbReference type="SUPFAM" id="SSF53187">
    <property type="entry name" value="Zn-dependent exopeptidases"/>
    <property type="match status" value="1"/>
</dbReference>
<gene>
    <name evidence="7" type="ORF">DFH08DRAFT_992246</name>
</gene>
<dbReference type="Proteomes" id="UP001218218">
    <property type="component" value="Unassembled WGS sequence"/>
</dbReference>
<dbReference type="GO" id="GO:0046872">
    <property type="term" value="F:metal ion binding"/>
    <property type="evidence" value="ECO:0007669"/>
    <property type="project" value="UniProtKB-KW"/>
</dbReference>
<evidence type="ECO:0000256" key="2">
    <source>
        <dbReference type="ARBA" id="ARBA00022670"/>
    </source>
</evidence>
<evidence type="ECO:0000256" key="4">
    <source>
        <dbReference type="ARBA" id="ARBA00022801"/>
    </source>
</evidence>